<organism evidence="9 10">
    <name type="scientific">Desulfosarcina widdelii</name>
    <dbReference type="NCBI Taxonomy" id="947919"/>
    <lineage>
        <taxon>Bacteria</taxon>
        <taxon>Pseudomonadati</taxon>
        <taxon>Thermodesulfobacteriota</taxon>
        <taxon>Desulfobacteria</taxon>
        <taxon>Desulfobacterales</taxon>
        <taxon>Desulfosarcinaceae</taxon>
        <taxon>Desulfosarcina</taxon>
    </lineage>
</organism>
<dbReference type="PANTHER" id="PTHR32331:SF0">
    <property type="entry name" value="UPF0313 PROTEIN YGIQ"/>
    <property type="match status" value="1"/>
</dbReference>
<dbReference type="InterPro" id="IPR023404">
    <property type="entry name" value="rSAM_horseshoe"/>
</dbReference>
<sequence>MNSELKTLNSRPETPYMENDFLPVSQSDLRQRGWDRLDIILITGDAYVDHPAYGVALIGRALEAHGFRVGVIAQPDWRTDADFKRLGKPRLFFGITSGNVDSMVANYTANKRPRKKDDYTPGGKAGMRPDRALIVYANRVRQAFKDALVVIGGIEASMRRLAHYDYWDNRVRRSILFDARADMLVYGMGESQTVEIARRLDAGQGIETLDGIPGTAVIRKDPSFLKETVVLPAFEAVADDPVAFNKAFALFYRQQNPHTARPVVQAHGDRFAVVYPPPMPLAAADLDAIYERGYCRNWHPDYDAAGGVPGLETVRHSLVTHRGCCGECNFCSLYFHQGRVVQSRSADSVLREARELAGDPSFRGTITDMGGPTANLYGADCPRWTKKGFCGDKRCLTPQTCSALDPGYERSLPLYRRVRQIPGVKHAFIGSGFRHDLFGGKGSDTILEELCRHHVSGRMKVAPEHVCNPVLEAMGKPDIAVYDAFVQQFNRVGKRLPARRYLVNYFISAHPGSTLKDALEMALYLIRRNMHPEQIQDFIPLPLTLSGAMYHTGRHPFTGKSVYVAKTFRERKMQRALIQYRNPANRPLIRDALDILKARDLAPLFFKAAGGHQGKQKTGAVPSAASKPARRRPRKTGKSTGRKQRRR</sequence>
<evidence type="ECO:0000256" key="1">
    <source>
        <dbReference type="ARBA" id="ARBA00022485"/>
    </source>
</evidence>
<dbReference type="SFLD" id="SFLDS00029">
    <property type="entry name" value="Radical_SAM"/>
    <property type="match status" value="1"/>
</dbReference>
<evidence type="ECO:0000256" key="7">
    <source>
        <dbReference type="SAM" id="MobiDB-lite"/>
    </source>
</evidence>
<reference evidence="9 10" key="1">
    <citation type="submission" date="2019-11" db="EMBL/GenBank/DDBJ databases">
        <title>Comparative genomics of hydrocarbon-degrading Desulfosarcina strains.</title>
        <authorList>
            <person name="Watanabe M."/>
            <person name="Kojima H."/>
            <person name="Fukui M."/>
        </authorList>
    </citation>
    <scope>NUCLEOTIDE SEQUENCE [LARGE SCALE GENOMIC DNA]</scope>
    <source>
        <strain evidence="9 10">PP31</strain>
    </source>
</reference>
<evidence type="ECO:0000256" key="2">
    <source>
        <dbReference type="ARBA" id="ARBA00022691"/>
    </source>
</evidence>
<dbReference type="InterPro" id="IPR020612">
    <property type="entry name" value="Methylthiotransferase_CS"/>
</dbReference>
<dbReference type="PANTHER" id="PTHR32331">
    <property type="entry name" value="UPF0313 PROTEIN YGIQ"/>
    <property type="match status" value="1"/>
</dbReference>
<feature type="binding site" evidence="6">
    <location>
        <position position="324"/>
    </location>
    <ligand>
        <name>[4Fe-4S] cluster</name>
        <dbReference type="ChEBI" id="CHEBI:49883"/>
        <note>4Fe-4S-S-AdoMet</note>
    </ligand>
</feature>
<dbReference type="SMART" id="SM00729">
    <property type="entry name" value="Elp3"/>
    <property type="match status" value="1"/>
</dbReference>
<evidence type="ECO:0000256" key="5">
    <source>
        <dbReference type="ARBA" id="ARBA00023014"/>
    </source>
</evidence>
<dbReference type="GO" id="GO:0003824">
    <property type="term" value="F:catalytic activity"/>
    <property type="evidence" value="ECO:0007669"/>
    <property type="project" value="InterPro"/>
</dbReference>
<accession>A0A5K7Z9T3</accession>
<feature type="domain" description="Radical SAM core" evidence="8">
    <location>
        <begin position="310"/>
        <end position="581"/>
    </location>
</feature>
<proteinExistence type="inferred from homology"/>
<dbReference type="Proteomes" id="UP000427769">
    <property type="component" value="Chromosome"/>
</dbReference>
<keyword evidence="5 6" id="KW-0411">Iron-sulfur</keyword>
<dbReference type="GO" id="GO:0005506">
    <property type="term" value="F:iron ion binding"/>
    <property type="evidence" value="ECO:0007669"/>
    <property type="project" value="UniProtKB-UniRule"/>
</dbReference>
<evidence type="ECO:0000256" key="4">
    <source>
        <dbReference type="ARBA" id="ARBA00023004"/>
    </source>
</evidence>
<dbReference type="SFLD" id="SFLDG01082">
    <property type="entry name" value="B12-binding_domain_containing"/>
    <property type="match status" value="1"/>
</dbReference>
<comment type="cofactor">
    <cofactor evidence="6">
        <name>[4Fe-4S] cluster</name>
        <dbReference type="ChEBI" id="CHEBI:49883"/>
    </cofactor>
    <text evidence="6">Binds 1 [4Fe-4S] cluster. The cluster is coordinated with 3 cysteines and an exchangeable S-adenosyl-L-methionine.</text>
</comment>
<dbReference type="KEGG" id="dwd:DSCW_61990"/>
<dbReference type="InterPro" id="IPR058240">
    <property type="entry name" value="rSAM_sf"/>
</dbReference>
<dbReference type="InterPro" id="IPR024560">
    <property type="entry name" value="UPF0313_C"/>
</dbReference>
<feature type="compositionally biased region" description="Basic residues" evidence="7">
    <location>
        <begin position="628"/>
        <end position="647"/>
    </location>
</feature>
<dbReference type="InterPro" id="IPR022946">
    <property type="entry name" value="UPF0313"/>
</dbReference>
<evidence type="ECO:0000259" key="8">
    <source>
        <dbReference type="PROSITE" id="PS51918"/>
    </source>
</evidence>
<dbReference type="SUPFAM" id="SSF102114">
    <property type="entry name" value="Radical SAM enzymes"/>
    <property type="match status" value="1"/>
</dbReference>
<dbReference type="Pfam" id="PF11842">
    <property type="entry name" value="DUF3362"/>
    <property type="match status" value="1"/>
</dbReference>
<dbReference type="Pfam" id="PF08497">
    <property type="entry name" value="Radical_SAM_N"/>
    <property type="match status" value="1"/>
</dbReference>
<feature type="region of interest" description="Disordered" evidence="7">
    <location>
        <begin position="610"/>
        <end position="647"/>
    </location>
</feature>
<keyword evidence="3 6" id="KW-0479">Metal-binding</keyword>
<protein>
    <submittedName>
        <fullName evidence="9">YgiQ family radical SAM protein</fullName>
    </submittedName>
</protein>
<keyword evidence="4 6" id="KW-0408">Iron</keyword>
<feature type="binding site" evidence="6">
    <location>
        <position position="328"/>
    </location>
    <ligand>
        <name>[4Fe-4S] cluster</name>
        <dbReference type="ChEBI" id="CHEBI:49883"/>
        <note>4Fe-4S-S-AdoMet</note>
    </ligand>
</feature>
<dbReference type="HAMAP" id="MF_01251">
    <property type="entry name" value="UPF0313"/>
    <property type="match status" value="1"/>
</dbReference>
<dbReference type="AlphaFoldDB" id="A0A5K7Z9T3"/>
<keyword evidence="10" id="KW-1185">Reference proteome</keyword>
<feature type="binding site" evidence="6">
    <location>
        <position position="331"/>
    </location>
    <ligand>
        <name>[4Fe-4S] cluster</name>
        <dbReference type="ChEBI" id="CHEBI:49883"/>
        <note>4Fe-4S-S-AdoMet</note>
    </ligand>
</feature>
<dbReference type="NCBIfam" id="TIGR03904">
    <property type="entry name" value="SAM_YgiQ"/>
    <property type="match status" value="1"/>
</dbReference>
<dbReference type="Gene3D" id="3.80.30.20">
    <property type="entry name" value="tm_1862 like domain"/>
    <property type="match status" value="1"/>
</dbReference>
<dbReference type="PROSITE" id="PS51918">
    <property type="entry name" value="RADICAL_SAM"/>
    <property type="match status" value="1"/>
</dbReference>
<evidence type="ECO:0000313" key="10">
    <source>
        <dbReference type="Proteomes" id="UP000427769"/>
    </source>
</evidence>
<keyword evidence="1 6" id="KW-0004">4Fe-4S</keyword>
<name>A0A5K7Z9T3_9BACT</name>
<dbReference type="EMBL" id="AP021875">
    <property type="protein sequence ID" value="BBO78782.1"/>
    <property type="molecule type" value="Genomic_DNA"/>
</dbReference>
<keyword evidence="2 6" id="KW-0949">S-adenosyl-L-methionine</keyword>
<comment type="similarity">
    <text evidence="6">Belongs to the UPF0313 family.</text>
</comment>
<dbReference type="InterPro" id="IPR013704">
    <property type="entry name" value="UPF0313_N"/>
</dbReference>
<dbReference type="GO" id="GO:0051539">
    <property type="term" value="F:4 iron, 4 sulfur cluster binding"/>
    <property type="evidence" value="ECO:0007669"/>
    <property type="project" value="UniProtKB-KW"/>
</dbReference>
<gene>
    <name evidence="9" type="ORF">DSCW_61990</name>
</gene>
<dbReference type="SFLD" id="SFLDG01069">
    <property type="entry name" value="UPF0313"/>
    <property type="match status" value="1"/>
</dbReference>
<evidence type="ECO:0000256" key="6">
    <source>
        <dbReference type="HAMAP-Rule" id="MF_01251"/>
    </source>
</evidence>
<evidence type="ECO:0000313" key="9">
    <source>
        <dbReference type="EMBL" id="BBO78782.1"/>
    </source>
</evidence>
<dbReference type="InterPro" id="IPR006638">
    <property type="entry name" value="Elp3/MiaA/NifB-like_rSAM"/>
</dbReference>
<evidence type="ECO:0000256" key="3">
    <source>
        <dbReference type="ARBA" id="ARBA00022723"/>
    </source>
</evidence>
<dbReference type="PROSITE" id="PS01278">
    <property type="entry name" value="MTTASE_RADICAL"/>
    <property type="match status" value="1"/>
</dbReference>
<dbReference type="InterPro" id="IPR007197">
    <property type="entry name" value="rSAM"/>
</dbReference>